<name>A0ABM8IA21_9FIRM</name>
<keyword evidence="2" id="KW-0378">Hydrolase</keyword>
<dbReference type="InterPro" id="IPR015797">
    <property type="entry name" value="NUDIX_hydrolase-like_dom_sf"/>
</dbReference>
<protein>
    <submittedName>
        <fullName evidence="4">ADP-ribose pyrophosphatase</fullName>
    </submittedName>
</protein>
<organism evidence="4 5">
    <name type="scientific">Claveliimonas bilis</name>
    <dbReference type="NCBI Taxonomy" id="3028070"/>
    <lineage>
        <taxon>Bacteria</taxon>
        <taxon>Bacillati</taxon>
        <taxon>Bacillota</taxon>
        <taxon>Clostridia</taxon>
        <taxon>Lachnospirales</taxon>
        <taxon>Lachnospiraceae</taxon>
        <taxon>Claveliimonas</taxon>
    </lineage>
</organism>
<gene>
    <name evidence="4" type="ORF">Lac1_19370</name>
</gene>
<proteinExistence type="predicted"/>
<evidence type="ECO:0000313" key="4">
    <source>
        <dbReference type="EMBL" id="BDZ77754.1"/>
    </source>
</evidence>
<dbReference type="EMBL" id="AP027742">
    <property type="protein sequence ID" value="BDZ77754.1"/>
    <property type="molecule type" value="Genomic_DNA"/>
</dbReference>
<dbReference type="SUPFAM" id="SSF55811">
    <property type="entry name" value="Nudix"/>
    <property type="match status" value="1"/>
</dbReference>
<accession>A0ABM8IA21</accession>
<evidence type="ECO:0000256" key="1">
    <source>
        <dbReference type="ARBA" id="ARBA00001946"/>
    </source>
</evidence>
<dbReference type="PROSITE" id="PS51462">
    <property type="entry name" value="NUDIX"/>
    <property type="match status" value="1"/>
</dbReference>
<dbReference type="Gene3D" id="3.90.79.10">
    <property type="entry name" value="Nucleoside Triphosphate Pyrophosphohydrolase"/>
    <property type="match status" value="1"/>
</dbReference>
<sequence>MSEEIKRIKRELVHKGAVIDIYEDTMEFPDGHTAKWDYIHHDGAAAVIPALPDGRILMVRQYRNALERETIEIPAGKLDNPKEPGIECASRELEEETGYRCEHLEPLLTLHTTVAFCNERIEVFAARNLIPSRQHLDEDEFIDVEAYTMEELKEKIFSGELQDSKTVAAILAYEVKYCQDRMEKRKTGK</sequence>
<dbReference type="Pfam" id="PF00293">
    <property type="entry name" value="NUDIX"/>
    <property type="match status" value="1"/>
</dbReference>
<feature type="domain" description="Nudix hydrolase" evidence="3">
    <location>
        <begin position="39"/>
        <end position="174"/>
    </location>
</feature>
<dbReference type="RefSeq" id="WP_316264794.1">
    <property type="nucleotide sequence ID" value="NZ_AP027742.1"/>
</dbReference>
<dbReference type="Proteomes" id="UP001305815">
    <property type="component" value="Chromosome"/>
</dbReference>
<keyword evidence="5" id="KW-1185">Reference proteome</keyword>
<evidence type="ECO:0000259" key="3">
    <source>
        <dbReference type="PROSITE" id="PS51462"/>
    </source>
</evidence>
<dbReference type="PANTHER" id="PTHR11839">
    <property type="entry name" value="UDP/ADP-SUGAR PYROPHOSPHATASE"/>
    <property type="match status" value="1"/>
</dbReference>
<dbReference type="PANTHER" id="PTHR11839:SF18">
    <property type="entry name" value="NUDIX HYDROLASE DOMAIN-CONTAINING PROTEIN"/>
    <property type="match status" value="1"/>
</dbReference>
<reference evidence="5" key="1">
    <citation type="journal article" date="2023" name="Int. J. Syst. Evol. Microbiol.">
        <title>Claveliimonas bilis gen. nov., sp. nov., deoxycholic acid-producing bacteria isolated from human faeces, and reclassification of Sellimonas monacensis Zenner et al. 2021 as Claveliimonas monacensis comb. nov.</title>
        <authorList>
            <person name="Hisatomi A."/>
            <person name="Kastawa N.W.E.P.G."/>
            <person name="Song I."/>
            <person name="Ohkuma M."/>
            <person name="Fukiya S."/>
            <person name="Sakamoto M."/>
        </authorList>
    </citation>
    <scope>NUCLEOTIDE SEQUENCE [LARGE SCALE GENOMIC DNA]</scope>
    <source>
        <strain evidence="5">12BBH14</strain>
    </source>
</reference>
<evidence type="ECO:0000256" key="2">
    <source>
        <dbReference type="ARBA" id="ARBA00022801"/>
    </source>
</evidence>
<comment type="cofactor">
    <cofactor evidence="1">
        <name>Mg(2+)</name>
        <dbReference type="ChEBI" id="CHEBI:18420"/>
    </cofactor>
</comment>
<dbReference type="InterPro" id="IPR000086">
    <property type="entry name" value="NUDIX_hydrolase_dom"/>
</dbReference>
<evidence type="ECO:0000313" key="5">
    <source>
        <dbReference type="Proteomes" id="UP001305815"/>
    </source>
</evidence>